<evidence type="ECO:0000313" key="2">
    <source>
        <dbReference type="EMBL" id="GFO40526.1"/>
    </source>
</evidence>
<name>A0AAV4D8Q3_9GAST</name>
<organism evidence="2 3">
    <name type="scientific">Plakobranchus ocellatus</name>
    <dbReference type="NCBI Taxonomy" id="259542"/>
    <lineage>
        <taxon>Eukaryota</taxon>
        <taxon>Metazoa</taxon>
        <taxon>Spiralia</taxon>
        <taxon>Lophotrochozoa</taxon>
        <taxon>Mollusca</taxon>
        <taxon>Gastropoda</taxon>
        <taxon>Heterobranchia</taxon>
        <taxon>Euthyneura</taxon>
        <taxon>Panpulmonata</taxon>
        <taxon>Sacoglossa</taxon>
        <taxon>Placobranchoidea</taxon>
        <taxon>Plakobranchidae</taxon>
        <taxon>Plakobranchus</taxon>
    </lineage>
</organism>
<evidence type="ECO:0000256" key="1">
    <source>
        <dbReference type="SAM" id="Coils"/>
    </source>
</evidence>
<dbReference type="PANTHER" id="PTHR28489:SF2">
    <property type="entry name" value="RENTINAL DEGENERATION 3-LIKE"/>
    <property type="match status" value="1"/>
</dbReference>
<accession>A0AAV4D8Q3</accession>
<dbReference type="Pfam" id="PF14473">
    <property type="entry name" value="RD3"/>
    <property type="match status" value="1"/>
</dbReference>
<protein>
    <submittedName>
        <fullName evidence="2">Retinal degeneration 3</fullName>
    </submittedName>
</protein>
<keyword evidence="3" id="KW-1185">Reference proteome</keyword>
<comment type="caution">
    <text evidence="2">The sequence shown here is derived from an EMBL/GenBank/DDBJ whole genome shotgun (WGS) entry which is preliminary data.</text>
</comment>
<sequence>MLSLRNLWRRGSADSYREPGGYRPPARDQHMVACDTLMSELDFHMKELERSRVQAEQEARRIKTGVDYSWLMEYPSRPSYEMPQMERLELEELCYKIEGAECTRVIALFRQAINSRESPRPEDLPYLLRSCVRQVLDGRPTPETLTEWVSRRTHSLASLSSSLAGLRLRPSGKVVPAAAEEGESASSSGCYGDVEDIEMQLGRERLERTSRTMSMPNFMVTSEATMYTM</sequence>
<gene>
    <name evidence="2" type="ORF">PoB_006703100</name>
</gene>
<dbReference type="EMBL" id="BLXT01007619">
    <property type="protein sequence ID" value="GFO40526.1"/>
    <property type="molecule type" value="Genomic_DNA"/>
</dbReference>
<dbReference type="AlphaFoldDB" id="A0AAV4D8Q3"/>
<dbReference type="PANTHER" id="PTHR28489">
    <property type="entry name" value="RENTINAL DEGENERATION 3-LIKE"/>
    <property type="match status" value="1"/>
</dbReference>
<keyword evidence="1" id="KW-0175">Coiled coil</keyword>
<evidence type="ECO:0000313" key="3">
    <source>
        <dbReference type="Proteomes" id="UP000735302"/>
    </source>
</evidence>
<dbReference type="InterPro" id="IPR028092">
    <property type="entry name" value="RD3"/>
</dbReference>
<reference evidence="2 3" key="1">
    <citation type="journal article" date="2021" name="Elife">
        <title>Chloroplast acquisition without the gene transfer in kleptoplastic sea slugs, Plakobranchus ocellatus.</title>
        <authorList>
            <person name="Maeda T."/>
            <person name="Takahashi S."/>
            <person name="Yoshida T."/>
            <person name="Shimamura S."/>
            <person name="Takaki Y."/>
            <person name="Nagai Y."/>
            <person name="Toyoda A."/>
            <person name="Suzuki Y."/>
            <person name="Arimoto A."/>
            <person name="Ishii H."/>
            <person name="Satoh N."/>
            <person name="Nishiyama T."/>
            <person name="Hasebe M."/>
            <person name="Maruyama T."/>
            <person name="Minagawa J."/>
            <person name="Obokata J."/>
            <person name="Shigenobu S."/>
        </authorList>
    </citation>
    <scope>NUCLEOTIDE SEQUENCE [LARGE SCALE GENOMIC DNA]</scope>
</reference>
<dbReference type="Proteomes" id="UP000735302">
    <property type="component" value="Unassembled WGS sequence"/>
</dbReference>
<feature type="coiled-coil region" evidence="1">
    <location>
        <begin position="38"/>
        <end position="65"/>
    </location>
</feature>
<proteinExistence type="predicted"/>